<comment type="caution">
    <text evidence="2">The sequence shown here is derived from an EMBL/GenBank/DDBJ whole genome shotgun (WGS) entry which is preliminary data.</text>
</comment>
<organism evidence="2 3">
    <name type="scientific">Psilocybe cyanescens</name>
    <dbReference type="NCBI Taxonomy" id="93625"/>
    <lineage>
        <taxon>Eukaryota</taxon>
        <taxon>Fungi</taxon>
        <taxon>Dikarya</taxon>
        <taxon>Basidiomycota</taxon>
        <taxon>Agaricomycotina</taxon>
        <taxon>Agaricomycetes</taxon>
        <taxon>Agaricomycetidae</taxon>
        <taxon>Agaricales</taxon>
        <taxon>Agaricineae</taxon>
        <taxon>Strophariaceae</taxon>
        <taxon>Psilocybe</taxon>
    </lineage>
</organism>
<dbReference type="AlphaFoldDB" id="A0A409X2T3"/>
<protein>
    <submittedName>
        <fullName evidence="2">Uncharacterized protein</fullName>
    </submittedName>
</protein>
<gene>
    <name evidence="2" type="ORF">CVT25_010279</name>
</gene>
<name>A0A409X2T3_PSICY</name>
<evidence type="ECO:0000256" key="1">
    <source>
        <dbReference type="SAM" id="MobiDB-lite"/>
    </source>
</evidence>
<sequence length="482" mass="53690">MELLRELGAMGRNVRACKLWERDELKEEVGMLVERVQVEHDYKKWPVSYEGPGITVHQPTLPHRFHSHPHSTISLSHPSSITPSLYPYAPQVTHLSTQLSTEQAAHAHTQGRTAALGAHVARREVVLERDEAEMEEEHITAILDMTVARNRMLESEISGLSARFSLSFSFSFPLSLTRRRHLHLWLPPLLLHRHLYTIYVDRNNHTLTSHLARPSHGFFHLPERDMDMGMGVDADSAKPHSEEGLARRSRQSHQHEDQSAYAEQDDGDRGRRGRSTSPLGVPVIGLRLGEEKEHEREIVFAQRNTNANANALNGTGSSDMAMSMSASVSGDGCSVSVRPSAPLASVPVPALPPVHVPNMPNLTHADNEDGDADGEIPMELAMPLMRTGVISMSLLDSERVEEEEEEVGGRDGDHQGDCAVHLRQSLDEGHGRGLEVGIRIIQTMKIRVAIIKTNINMKMDSRKSLMALTMTMVVMRISEVEM</sequence>
<dbReference type="OrthoDB" id="2800708at2759"/>
<feature type="region of interest" description="Disordered" evidence="1">
    <location>
        <begin position="229"/>
        <end position="282"/>
    </location>
</feature>
<proteinExistence type="predicted"/>
<dbReference type="Proteomes" id="UP000283269">
    <property type="component" value="Unassembled WGS sequence"/>
</dbReference>
<accession>A0A409X2T3</accession>
<dbReference type="EMBL" id="NHYD01002766">
    <property type="protein sequence ID" value="PPQ85057.1"/>
    <property type="molecule type" value="Genomic_DNA"/>
</dbReference>
<reference evidence="2 3" key="1">
    <citation type="journal article" date="2018" name="Evol. Lett.">
        <title>Horizontal gene cluster transfer increased hallucinogenic mushroom diversity.</title>
        <authorList>
            <person name="Reynolds H.T."/>
            <person name="Vijayakumar V."/>
            <person name="Gluck-Thaler E."/>
            <person name="Korotkin H.B."/>
            <person name="Matheny P.B."/>
            <person name="Slot J.C."/>
        </authorList>
    </citation>
    <scope>NUCLEOTIDE SEQUENCE [LARGE SCALE GENOMIC DNA]</scope>
    <source>
        <strain evidence="2 3">2631</strain>
    </source>
</reference>
<dbReference type="InParanoid" id="A0A409X2T3"/>
<evidence type="ECO:0000313" key="2">
    <source>
        <dbReference type="EMBL" id="PPQ85057.1"/>
    </source>
</evidence>
<evidence type="ECO:0000313" key="3">
    <source>
        <dbReference type="Proteomes" id="UP000283269"/>
    </source>
</evidence>
<keyword evidence="3" id="KW-1185">Reference proteome</keyword>
<feature type="compositionally biased region" description="Basic and acidic residues" evidence="1">
    <location>
        <begin position="235"/>
        <end position="246"/>
    </location>
</feature>